<keyword evidence="3" id="KW-1185">Reference proteome</keyword>
<evidence type="ECO:0000256" key="1">
    <source>
        <dbReference type="SAM" id="MobiDB-lite"/>
    </source>
</evidence>
<comment type="caution">
    <text evidence="2">The sequence shown here is derived from an EMBL/GenBank/DDBJ whole genome shotgun (WGS) entry which is preliminary data.</text>
</comment>
<accession>A0AAD7DW66</accession>
<dbReference type="AlphaFoldDB" id="A0AAD7DW66"/>
<dbReference type="EMBL" id="JARKIE010000018">
    <property type="protein sequence ID" value="KAJ7701169.1"/>
    <property type="molecule type" value="Genomic_DNA"/>
</dbReference>
<sequence>MSRTSILGIRTPPENDALSTEQMSIDCHKEPVHQTLFSQSPEISGTVRRSPNLHVIGGWPIFLAKNVGKERTVGIYGTHSIFLRDNWHCTTGPRLRVVGDEVVERCSVVWLKADLSTKALLLRTLDSRWEHSTSRRKFTLGRLDLVEISSESSHWKALRAFDFRRTFTLGSLDLVEVGSESSHWETPTSRLKWGQDFAQEKRKIIYKARPPVCTGKDGEGKIIPNYCISEFLSRHVHKLQLGGWLKGGS</sequence>
<evidence type="ECO:0000313" key="2">
    <source>
        <dbReference type="EMBL" id="KAJ7701169.1"/>
    </source>
</evidence>
<proteinExistence type="predicted"/>
<feature type="region of interest" description="Disordered" evidence="1">
    <location>
        <begin position="1"/>
        <end position="21"/>
    </location>
</feature>
<reference evidence="2" key="1">
    <citation type="submission" date="2023-03" db="EMBL/GenBank/DDBJ databases">
        <title>Massive genome expansion in bonnet fungi (Mycena s.s.) driven by repeated elements and novel gene families across ecological guilds.</title>
        <authorList>
            <consortium name="Lawrence Berkeley National Laboratory"/>
            <person name="Harder C.B."/>
            <person name="Miyauchi S."/>
            <person name="Viragh M."/>
            <person name="Kuo A."/>
            <person name="Thoen E."/>
            <person name="Andreopoulos B."/>
            <person name="Lu D."/>
            <person name="Skrede I."/>
            <person name="Drula E."/>
            <person name="Henrissat B."/>
            <person name="Morin E."/>
            <person name="Kohler A."/>
            <person name="Barry K."/>
            <person name="LaButti K."/>
            <person name="Morin E."/>
            <person name="Salamov A."/>
            <person name="Lipzen A."/>
            <person name="Mereny Z."/>
            <person name="Hegedus B."/>
            <person name="Baldrian P."/>
            <person name="Stursova M."/>
            <person name="Weitz H."/>
            <person name="Taylor A."/>
            <person name="Grigoriev I.V."/>
            <person name="Nagy L.G."/>
            <person name="Martin F."/>
            <person name="Kauserud H."/>
        </authorList>
    </citation>
    <scope>NUCLEOTIDE SEQUENCE</scope>
    <source>
        <strain evidence="2">CBHHK067</strain>
    </source>
</reference>
<evidence type="ECO:0000313" key="3">
    <source>
        <dbReference type="Proteomes" id="UP001221757"/>
    </source>
</evidence>
<organism evidence="2 3">
    <name type="scientific">Mycena rosella</name>
    <name type="common">Pink bonnet</name>
    <name type="synonym">Agaricus rosellus</name>
    <dbReference type="NCBI Taxonomy" id="1033263"/>
    <lineage>
        <taxon>Eukaryota</taxon>
        <taxon>Fungi</taxon>
        <taxon>Dikarya</taxon>
        <taxon>Basidiomycota</taxon>
        <taxon>Agaricomycotina</taxon>
        <taxon>Agaricomycetes</taxon>
        <taxon>Agaricomycetidae</taxon>
        <taxon>Agaricales</taxon>
        <taxon>Marasmiineae</taxon>
        <taxon>Mycenaceae</taxon>
        <taxon>Mycena</taxon>
    </lineage>
</organism>
<gene>
    <name evidence="2" type="ORF">B0H17DRAFT_1128456</name>
</gene>
<protein>
    <submittedName>
        <fullName evidence="2">Uncharacterized protein</fullName>
    </submittedName>
</protein>
<name>A0AAD7DW66_MYCRO</name>
<dbReference type="Proteomes" id="UP001221757">
    <property type="component" value="Unassembled WGS sequence"/>
</dbReference>